<feature type="transmembrane region" description="Helical" evidence="1">
    <location>
        <begin position="227"/>
        <end position="250"/>
    </location>
</feature>
<feature type="transmembrane region" description="Helical" evidence="1">
    <location>
        <begin position="45"/>
        <end position="69"/>
    </location>
</feature>
<dbReference type="EMBL" id="JAFBDZ010000001">
    <property type="protein sequence ID" value="MBM7584797.1"/>
    <property type="molecule type" value="Genomic_DNA"/>
</dbReference>
<reference evidence="2 3" key="1">
    <citation type="submission" date="2021-01" db="EMBL/GenBank/DDBJ databases">
        <title>Genomic Encyclopedia of Type Strains, Phase IV (KMG-IV): sequencing the most valuable type-strain genomes for metagenomic binning, comparative biology and taxonomic classification.</title>
        <authorList>
            <person name="Goeker M."/>
        </authorList>
    </citation>
    <scope>NUCLEOTIDE SEQUENCE [LARGE SCALE GENOMIC DNA]</scope>
    <source>
        <strain evidence="2 3">DSM 24834</strain>
    </source>
</reference>
<keyword evidence="3" id="KW-1185">Reference proteome</keyword>
<comment type="caution">
    <text evidence="2">The sequence shown here is derived from an EMBL/GenBank/DDBJ whole genome shotgun (WGS) entry which is preliminary data.</text>
</comment>
<accession>A0ABS2NAB7</accession>
<keyword evidence="1" id="KW-1133">Transmembrane helix</keyword>
<keyword evidence="1" id="KW-0472">Membrane</keyword>
<proteinExistence type="predicted"/>
<gene>
    <name evidence="2" type="ORF">JOC86_001334</name>
</gene>
<evidence type="ECO:0000313" key="3">
    <source>
        <dbReference type="Proteomes" id="UP001646157"/>
    </source>
</evidence>
<name>A0ABS2NAB7_9BACI</name>
<organism evidence="2 3">
    <name type="scientific">Rossellomorea pakistanensis</name>
    <dbReference type="NCBI Taxonomy" id="992288"/>
    <lineage>
        <taxon>Bacteria</taxon>
        <taxon>Bacillati</taxon>
        <taxon>Bacillota</taxon>
        <taxon>Bacilli</taxon>
        <taxon>Bacillales</taxon>
        <taxon>Bacillaceae</taxon>
        <taxon>Rossellomorea</taxon>
    </lineage>
</organism>
<keyword evidence="1" id="KW-0812">Transmembrane</keyword>
<dbReference type="RefSeq" id="WP_205169200.1">
    <property type="nucleotide sequence ID" value="NZ_JAFBDZ010000001.1"/>
</dbReference>
<evidence type="ECO:0000256" key="1">
    <source>
        <dbReference type="SAM" id="Phobius"/>
    </source>
</evidence>
<dbReference type="Proteomes" id="UP001646157">
    <property type="component" value="Unassembled WGS sequence"/>
</dbReference>
<feature type="transmembrane region" description="Helical" evidence="1">
    <location>
        <begin position="131"/>
        <end position="155"/>
    </location>
</feature>
<feature type="transmembrane region" description="Helical" evidence="1">
    <location>
        <begin position="89"/>
        <end position="111"/>
    </location>
</feature>
<feature type="transmembrane region" description="Helical" evidence="1">
    <location>
        <begin position="12"/>
        <end position="33"/>
    </location>
</feature>
<evidence type="ECO:0000313" key="2">
    <source>
        <dbReference type="EMBL" id="MBM7584797.1"/>
    </source>
</evidence>
<sequence length="256" mass="30447">MKTFKGLLWKDYYISRMWFIGWIGIITFLYAVGVGVGKYFEESGFIFLFVVMLGFMQLAFLPIILIAMLRLEGRTQLWLHTPLNCWKLLLSKFFIAFIYSLVSFLCVDLLGVLSLSLKWITLPYIPWKESIWFNLFIISMAVHLGSWILFYWTFYHSLSKYPRLKNVRWVLIVIIYIVYQFGTAILMKYKWVNDILNVWTIKIPSGMFFEIGPEGNQFRVNEEYLHFPLLTLIIYIVLTIFLFALSSWLLERKVEV</sequence>
<feature type="transmembrane region" description="Helical" evidence="1">
    <location>
        <begin position="167"/>
        <end position="187"/>
    </location>
</feature>
<protein>
    <submittedName>
        <fullName evidence="2">Uncharacterized protein</fullName>
    </submittedName>
</protein>